<gene>
    <name evidence="1" type="ORF">ASJ35_11305</name>
</gene>
<accession>A0A0W7TQ62</accession>
<dbReference type="GO" id="GO:0016787">
    <property type="term" value="F:hydrolase activity"/>
    <property type="evidence" value="ECO:0007669"/>
    <property type="project" value="UniProtKB-ARBA"/>
</dbReference>
<dbReference type="InterPro" id="IPR002591">
    <property type="entry name" value="Phosphodiest/P_Trfase"/>
</dbReference>
<dbReference type="PANTHER" id="PTHR10151">
    <property type="entry name" value="ECTONUCLEOTIDE PYROPHOSPHATASE/PHOSPHODIESTERASE"/>
    <property type="match status" value="1"/>
</dbReference>
<dbReference type="RefSeq" id="WP_058723353.1">
    <property type="nucleotide sequence ID" value="NZ_DBGEBT010000063.1"/>
</dbReference>
<organism evidence="1 2">
    <name type="scientific">Ruthenibacterium lactatiformans</name>
    <dbReference type="NCBI Taxonomy" id="1550024"/>
    <lineage>
        <taxon>Bacteria</taxon>
        <taxon>Bacillati</taxon>
        <taxon>Bacillota</taxon>
        <taxon>Clostridia</taxon>
        <taxon>Eubacteriales</taxon>
        <taxon>Oscillospiraceae</taxon>
        <taxon>Ruthenibacterium</taxon>
    </lineage>
</organism>
<dbReference type="EMBL" id="LMUA01000014">
    <property type="protein sequence ID" value="KUE75963.1"/>
    <property type="molecule type" value="Genomic_DNA"/>
</dbReference>
<comment type="caution">
    <text evidence="1">The sequence shown here is derived from an EMBL/GenBank/DDBJ whole genome shotgun (WGS) entry which is preliminary data.</text>
</comment>
<sequence>MAHKKLVYINIDGFSFSYLERLKRKGKAGGFQRLQNDGFLFTGLRSGLVSITNPMQSAILCGAWSEKTHNFYQHYDLNEGRVIKHKRTFCAENAAQALLRTGHTVASIHQFMLENNPCREGDAQCAYFRCGKDPSDSRDRFALLKRMALGQAVYTGERKIVYSELPDFTAFYIDDIDSLGHNNAYGSYPKRATFEERQRDIEERLEVIQQELEDFVDICKQRGLFQNMAILITTDHGMTPFYGKSSLPDLLVRLNGAGIKATLPEMRTTDTQVIVLPYTIEASLYCIHPLTQEQRQTLLKVCRSAPYMQQVLEKEEMRHRYGMDSRGPDFLLCPHAGSHFYHKDVSEDTFGASHDSLDETSQHIFGMLIGGKVRHLVDYPEAVSAIDLLPTLLHTQFGCTMRDSTGKIWHGWFEDNQSMERIGAFE</sequence>
<dbReference type="InterPro" id="IPR017850">
    <property type="entry name" value="Alkaline_phosphatase_core_sf"/>
</dbReference>
<proteinExistence type="predicted"/>
<dbReference type="SUPFAM" id="SSF53649">
    <property type="entry name" value="Alkaline phosphatase-like"/>
    <property type="match status" value="1"/>
</dbReference>
<dbReference type="PANTHER" id="PTHR10151:SF120">
    <property type="entry name" value="BIS(5'-ADENOSYL)-TRIPHOSPHATASE"/>
    <property type="match status" value="1"/>
</dbReference>
<evidence type="ECO:0000313" key="1">
    <source>
        <dbReference type="EMBL" id="KUE75963.1"/>
    </source>
</evidence>
<evidence type="ECO:0000313" key="2">
    <source>
        <dbReference type="Proteomes" id="UP000053433"/>
    </source>
</evidence>
<reference evidence="1 2" key="1">
    <citation type="submission" date="2015-10" db="EMBL/GenBank/DDBJ databases">
        <title>A novel member of the family Ruminococcaceae isolated from human faeces.</title>
        <authorList>
            <person name="Shkoporov A.N."/>
            <person name="Chaplin A.V."/>
            <person name="Motuzova O.V."/>
            <person name="Kafarskaia L.I."/>
            <person name="Efimov B.A."/>
        </authorList>
    </citation>
    <scope>NUCLEOTIDE SEQUENCE [LARGE SCALE GENOMIC DNA]</scope>
    <source>
        <strain evidence="1 2">668</strain>
    </source>
</reference>
<dbReference type="AlphaFoldDB" id="A0A0W7TQ62"/>
<name>A0A0W7TQ62_9FIRM</name>
<dbReference type="Gene3D" id="3.40.720.10">
    <property type="entry name" value="Alkaline Phosphatase, subunit A"/>
    <property type="match status" value="1"/>
</dbReference>
<dbReference type="Proteomes" id="UP000053433">
    <property type="component" value="Unassembled WGS sequence"/>
</dbReference>
<dbReference type="Pfam" id="PF01663">
    <property type="entry name" value="Phosphodiest"/>
    <property type="match status" value="1"/>
</dbReference>
<protein>
    <submittedName>
        <fullName evidence="1">Uncharacterized protein</fullName>
    </submittedName>
</protein>